<reference evidence="2" key="1">
    <citation type="submission" date="2014-11" db="EMBL/GenBank/DDBJ databases">
        <authorList>
            <person name="Otto D Thomas"/>
            <person name="Naeem Raeece"/>
        </authorList>
    </citation>
    <scope>NUCLEOTIDE SEQUENCE</scope>
</reference>
<accession>A0A0G4FHF1</accession>
<sequence length="136" mass="15183">MHFEGTGSDGQRRAQGPTNPNPRPRNTNRVSLLSRPSNPPPPSLTDLMGFNEDAVLLEESILMERERAVLRAPPPQLPVGLTSFPIYPDEDTMSEESGDDEEEEEPEEADADFPEDADEPEEDDDDDDDETMDIDQ</sequence>
<organism evidence="2">
    <name type="scientific">Chromera velia CCMP2878</name>
    <dbReference type="NCBI Taxonomy" id="1169474"/>
    <lineage>
        <taxon>Eukaryota</taxon>
        <taxon>Sar</taxon>
        <taxon>Alveolata</taxon>
        <taxon>Colpodellida</taxon>
        <taxon>Chromeraceae</taxon>
        <taxon>Chromera</taxon>
    </lineage>
</organism>
<feature type="compositionally biased region" description="Low complexity" evidence="1">
    <location>
        <begin position="24"/>
        <end position="36"/>
    </location>
</feature>
<proteinExistence type="predicted"/>
<dbReference type="VEuPathDB" id="CryptoDB:Cvel_3326"/>
<protein>
    <submittedName>
        <fullName evidence="2">Uncharacterized protein</fullName>
    </submittedName>
</protein>
<evidence type="ECO:0000313" key="2">
    <source>
        <dbReference type="EMBL" id="CEM12723.1"/>
    </source>
</evidence>
<dbReference type="AlphaFoldDB" id="A0A0G4FHF1"/>
<feature type="region of interest" description="Disordered" evidence="1">
    <location>
        <begin position="70"/>
        <end position="136"/>
    </location>
</feature>
<name>A0A0G4FHF1_9ALVE</name>
<evidence type="ECO:0000256" key="1">
    <source>
        <dbReference type="SAM" id="MobiDB-lite"/>
    </source>
</evidence>
<feature type="compositionally biased region" description="Acidic residues" evidence="1">
    <location>
        <begin position="88"/>
        <end position="136"/>
    </location>
</feature>
<gene>
    <name evidence="2" type="ORF">Cvel_3326</name>
</gene>
<dbReference type="EMBL" id="CDMZ01000363">
    <property type="protein sequence ID" value="CEM12723.1"/>
    <property type="molecule type" value="Genomic_DNA"/>
</dbReference>
<feature type="region of interest" description="Disordered" evidence="1">
    <location>
        <begin position="1"/>
        <end position="48"/>
    </location>
</feature>